<dbReference type="Gene3D" id="2.70.98.70">
    <property type="match status" value="1"/>
</dbReference>
<dbReference type="SUPFAM" id="SSF49452">
    <property type="entry name" value="Starch-binding domain-like"/>
    <property type="match status" value="1"/>
</dbReference>
<reference evidence="7 8" key="1">
    <citation type="submission" date="2024-09" db="EMBL/GenBank/DDBJ databases">
        <authorList>
            <person name="Sun Q."/>
            <person name="Mori K."/>
        </authorList>
    </citation>
    <scope>NUCLEOTIDE SEQUENCE [LARGE SCALE GENOMIC DNA]</scope>
    <source>
        <strain evidence="7 8">JCM 12520</strain>
    </source>
</reference>
<evidence type="ECO:0000256" key="5">
    <source>
        <dbReference type="SAM" id="SignalP"/>
    </source>
</evidence>
<dbReference type="SUPFAM" id="SSF49344">
    <property type="entry name" value="CBD9-like"/>
    <property type="match status" value="1"/>
</dbReference>
<keyword evidence="8" id="KW-1185">Reference proteome</keyword>
<dbReference type="EMBL" id="JBHMAG010000015">
    <property type="protein sequence ID" value="MFB9754446.1"/>
    <property type="molecule type" value="Genomic_DNA"/>
</dbReference>
<name>A0ABV5W2H4_9BACL</name>
<evidence type="ECO:0000259" key="6">
    <source>
        <dbReference type="SMART" id="SM00635"/>
    </source>
</evidence>
<dbReference type="InterPro" id="IPR025883">
    <property type="entry name" value="Cadherin-like_domain"/>
</dbReference>
<comment type="caution">
    <text evidence="7">The sequence shown here is derived from an EMBL/GenBank/DDBJ whole genome shotgun (WGS) entry which is preliminary data.</text>
</comment>
<proteinExistence type="predicted"/>
<dbReference type="SUPFAM" id="SSF48230">
    <property type="entry name" value="Chondroitin AC/alginate lyase"/>
    <property type="match status" value="1"/>
</dbReference>
<dbReference type="Proteomes" id="UP001589619">
    <property type="component" value="Unassembled WGS sequence"/>
</dbReference>
<dbReference type="InterPro" id="IPR003343">
    <property type="entry name" value="Big_2"/>
</dbReference>
<dbReference type="Gene3D" id="2.60.40.1190">
    <property type="match status" value="1"/>
</dbReference>
<evidence type="ECO:0000256" key="1">
    <source>
        <dbReference type="ARBA" id="ARBA00004418"/>
    </source>
</evidence>
<dbReference type="Gene3D" id="2.60.120.260">
    <property type="entry name" value="Galactose-binding domain-like"/>
    <property type="match status" value="1"/>
</dbReference>
<feature type="signal peptide" evidence="5">
    <location>
        <begin position="1"/>
        <end position="26"/>
    </location>
</feature>
<feature type="domain" description="BIG2" evidence="6">
    <location>
        <begin position="1234"/>
        <end position="1316"/>
    </location>
</feature>
<evidence type="ECO:0000256" key="3">
    <source>
        <dbReference type="ARBA" id="ARBA00022764"/>
    </source>
</evidence>
<dbReference type="PANTHER" id="PTHR39210:SF1">
    <property type="entry name" value="HEPARIN-SULFATE LYASE"/>
    <property type="match status" value="1"/>
</dbReference>
<sequence length="1955" mass="210658">MRKASSMLAIVSLLAALCPAVGSAGAQEGSGVSEEGESVRMYANKWTVIPKWSQTPVIDGFPDEAVWGQAATLDDFRTAYVNEAAVDSPNYRIGYDNTMLYVAASFAQAEKEALAEVDIIVSPDTHGDRHYVATIPVSPPEKPMNTDWNPDLLGDESNRNRVQITSFSVETSESGGQFRFEAAIPWSAFGTAAPASGDEWRMNVMHLHRLNTRSLSSWVPVRTSSFWDTGSGAVTVPVNTVDQGRLGSVYLERPPAGEEWTPEEAELRYMNFARKELSFKTPYPEPASYALAWKGPTGNWEQLQQVAKTAAGGRTTLSFEHPAVLEDGLYELSLLANGGLPSDELFAVFSFDRDDLIRAGLAGAAAFPSASRTPVTPAPASQRVETLLELIPDKIGFRFTGLPEMPELNPDDLYSLSSDRKSLVSKKTGTVYPNAAFPEEHTQTAVNKLGQTVEYPYYEDSGGRKFFLSAHLWYLQKNYVIQEMENVSKIDPLGAARLLYRFAERYEGYVPVTDYNWHTYPISWTAGFPFNYWGGMWNRWYIADLTSLQPLLRAFDTVRKTDALDVLSQEVGENVEAKLVKEMVAPSVDFVLGYTKRLGNMNASAWSGLIEAGKAIGEPDYIHKTVEWIREYVDKQFLSDGFWNEVTLSYHIQSTEGLVGALRQLEGWSDPPGYESPRSGDRYGNLHMADEYPITEKARQIPSLLAYPNGSILPIQDTWANQRVEAPNLNASSLLLPAAGIGKLASGEGEEQTQLYLQFGPKYGHTHYDPLNLNLYAQGQELLPDLGYTYTNYRYFTLSTLGHNTVVVNGKNMTTAGEAKHGGKIEAFVPNGGAFQAIRASETNAYPETGEYSREPWFVPFGDGNGEGYVLDIFRVNGGSRHEYTLQGDANRDAVFRTDMPLEPYGPRLLPPGTEAREAETFQQSGTAEGHYPGYIYVKDVQRAELQDDRYTVTLVTYDSGGEQAKMRITGLLEEGDNELFLGRSPSVRSTRLSGRALDTNDEAVKYDMPKLVLRREGADLTSTFVTAMEPYKGVGVPVIEAVDRLQPDTAPEGAVVVQVSYGDTTDLILSSPRHPEEALVVGDVTMRGEMAMIRMVNGAVTKMVLVGGTLLKKGSRELTGSGPVTGTIDSVKRIGRGDAFDGFATQTPIAPEQAAALRNRYVIVTHPDGSAGGYRIKEIRAAAGKTEIEFADYDPGFDMNDDGTSKMAYFPTKEWNGTHTFSIANVETEDDKALRTITLGMPERHLLQGETVRITASGTALDGTAIALPGAQISFASSNPGVLKVDAAGNVTAVGEGTATITAEATANGGAAAASVIMSGQSRFYRQYDAFDLPILEQTAATQYFAQYNMVRFEASEAGQRIRFGFDTPGVETIPYEVGLKTYKGGGFGKYRIGIDGVEQLSYDFFSQPSVVGTEFESLGTISMTPGSHSLELTNDGRAPGAYGYRFGLIQLLLAQHLNEPPVLHGPGNPVYTGQTAAFAFTDDPGWRAGITGVTINGLPLPASAYSLAAGGLTIAPDAFAAPGRYWIVVKSAGYRHAVIEQVLTSNAALSGLTVYPGVLHPAFVPDQVSYGVAVDQDVEELSITAVTYRPDAVLSVAGHVYGSGAPASIGLHPGNNSVAVDVYVPNGEAARYQIDIQKAYKEAARTGTVTGAVYDPFGNPLAGASLRLLGLSSPAEAVTNEAGAFLLANVPIGFYRVKASRSGASGLSALIEVEEAKNAETTVVLIDKSPPQITSGPIRYAAIGDPVQAASSKNGHLYLVPAGTGTSAAVLAAAAASPGGAAAMAAAGATVTLDTYGLGAGHYALYAVDSGDNVSAPKPITIVRRDLDLLDDADPVVAYSGVWTKYTSANYLGGSLFLTNQAGASADIPFYGTRAELVGMLSANGGMLDLYLNGVLVRTIDTYKTGTSQYQVILHDTGDLQPGVHVLTIVVKEERHPSSTGSFVRFDALPIFH</sequence>
<dbReference type="SUPFAM" id="SSF49373">
    <property type="entry name" value="Invasin/intimin cell-adhesion fragments"/>
    <property type="match status" value="1"/>
</dbReference>
<keyword evidence="4" id="KW-0456">Lyase</keyword>
<keyword evidence="2 5" id="KW-0732">Signal</keyword>
<evidence type="ECO:0000256" key="2">
    <source>
        <dbReference type="ARBA" id="ARBA00022729"/>
    </source>
</evidence>
<dbReference type="Pfam" id="PF07940">
    <property type="entry name" value="Hepar_II_III_C"/>
    <property type="match status" value="1"/>
</dbReference>
<accession>A0ABV5W2H4</accession>
<keyword evidence="3" id="KW-0574">Periplasm</keyword>
<evidence type="ECO:0000313" key="8">
    <source>
        <dbReference type="Proteomes" id="UP001589619"/>
    </source>
</evidence>
<dbReference type="Pfam" id="PF12733">
    <property type="entry name" value="Cadherin-like"/>
    <property type="match status" value="1"/>
</dbReference>
<dbReference type="Pfam" id="PF07550">
    <property type="entry name" value="Shr-like_HID"/>
    <property type="match status" value="1"/>
</dbReference>
<comment type="subcellular location">
    <subcellularLocation>
        <location evidence="1">Periplasm</location>
    </subcellularLocation>
</comment>
<dbReference type="PANTHER" id="PTHR39210">
    <property type="entry name" value="HEPARIN-SULFATE LYASE"/>
    <property type="match status" value="1"/>
</dbReference>
<dbReference type="Gene3D" id="2.60.40.1080">
    <property type="match status" value="1"/>
</dbReference>
<protein>
    <submittedName>
        <fullName evidence="7">Heparinase II/III family protein</fullName>
    </submittedName>
</protein>
<dbReference type="Pfam" id="PF13620">
    <property type="entry name" value="CarboxypepD_reg"/>
    <property type="match status" value="1"/>
</dbReference>
<feature type="chain" id="PRO_5047538137" evidence="5">
    <location>
        <begin position="27"/>
        <end position="1955"/>
    </location>
</feature>
<dbReference type="Gene3D" id="1.50.10.100">
    <property type="entry name" value="Chondroitin AC/alginate lyase"/>
    <property type="match status" value="1"/>
</dbReference>
<dbReference type="RefSeq" id="WP_344916113.1">
    <property type="nucleotide sequence ID" value="NZ_BAAAYO010000018.1"/>
</dbReference>
<dbReference type="InterPro" id="IPR012480">
    <property type="entry name" value="Hepar_II_III_C"/>
</dbReference>
<dbReference type="InterPro" id="IPR008929">
    <property type="entry name" value="Chondroitin_lyas"/>
</dbReference>
<dbReference type="InterPro" id="IPR011432">
    <property type="entry name" value="Shr-like_HID"/>
</dbReference>
<organism evidence="7 8">
    <name type="scientific">Paenibacillus hodogayensis</name>
    <dbReference type="NCBI Taxonomy" id="279208"/>
    <lineage>
        <taxon>Bacteria</taxon>
        <taxon>Bacillati</taxon>
        <taxon>Bacillota</taxon>
        <taxon>Bacilli</taxon>
        <taxon>Bacillales</taxon>
        <taxon>Paenibacillaceae</taxon>
        <taxon>Paenibacillus</taxon>
    </lineage>
</organism>
<dbReference type="InterPro" id="IPR013784">
    <property type="entry name" value="Carb-bd-like_fold"/>
</dbReference>
<dbReference type="Pfam" id="PF02368">
    <property type="entry name" value="Big_2"/>
    <property type="match status" value="1"/>
</dbReference>
<gene>
    <name evidence="7" type="ORF">ACFFNY_22980</name>
</gene>
<dbReference type="Gene3D" id="2.60.40.1120">
    <property type="entry name" value="Carboxypeptidase-like, regulatory domain"/>
    <property type="match status" value="1"/>
</dbReference>
<evidence type="ECO:0000256" key="4">
    <source>
        <dbReference type="ARBA" id="ARBA00023239"/>
    </source>
</evidence>
<dbReference type="InterPro" id="IPR008964">
    <property type="entry name" value="Invasin/intimin_cell_adhesion"/>
</dbReference>
<dbReference type="SMART" id="SM00635">
    <property type="entry name" value="BID_2"/>
    <property type="match status" value="1"/>
</dbReference>
<evidence type="ECO:0000313" key="7">
    <source>
        <dbReference type="EMBL" id="MFB9754446.1"/>
    </source>
</evidence>